<dbReference type="EC" id="6.3.2.9" evidence="7 8"/>
<evidence type="ECO:0000313" key="11">
    <source>
        <dbReference type="EMBL" id="SMQ60747.1"/>
    </source>
</evidence>
<dbReference type="GO" id="GO:0009252">
    <property type="term" value="P:peptidoglycan biosynthetic process"/>
    <property type="evidence" value="ECO:0007669"/>
    <property type="project" value="UniProtKB-UniRule"/>
</dbReference>
<dbReference type="GO" id="GO:0005737">
    <property type="term" value="C:cytoplasm"/>
    <property type="evidence" value="ECO:0007669"/>
    <property type="project" value="UniProtKB-SubCell"/>
</dbReference>
<proteinExistence type="inferred from homology"/>
<dbReference type="RefSeq" id="WP_234996239.1">
    <property type="nucleotide sequence ID" value="NZ_FXWH01000001.1"/>
</dbReference>
<keyword evidence="7 8" id="KW-0573">Peptidoglycan synthesis</keyword>
<dbReference type="Gene3D" id="3.40.50.720">
    <property type="entry name" value="NAD(P)-binding Rossmann-like Domain"/>
    <property type="match status" value="1"/>
</dbReference>
<dbReference type="AlphaFoldDB" id="A0A1Y6EDU9"/>
<evidence type="ECO:0000256" key="2">
    <source>
        <dbReference type="ARBA" id="ARBA00004752"/>
    </source>
</evidence>
<keyword evidence="4 7" id="KW-0436">Ligase</keyword>
<feature type="domain" description="Mur ligase central" evidence="10">
    <location>
        <begin position="120"/>
        <end position="291"/>
    </location>
</feature>
<dbReference type="HAMAP" id="MF_00639">
    <property type="entry name" value="MurD"/>
    <property type="match status" value="1"/>
</dbReference>
<comment type="function">
    <text evidence="7 8">Cell wall formation. Catalyzes the addition of glutamate to the nucleotide precursor UDP-N-acetylmuramoyl-L-alanine (UMA).</text>
</comment>
<evidence type="ECO:0000256" key="4">
    <source>
        <dbReference type="ARBA" id="ARBA00022598"/>
    </source>
</evidence>
<dbReference type="SUPFAM" id="SSF51984">
    <property type="entry name" value="MurCD N-terminal domain"/>
    <property type="match status" value="1"/>
</dbReference>
<keyword evidence="6 7" id="KW-0067">ATP-binding</keyword>
<dbReference type="SUPFAM" id="SSF53623">
    <property type="entry name" value="MurD-like peptide ligases, catalytic domain"/>
    <property type="match status" value="1"/>
</dbReference>
<dbReference type="UniPathway" id="UPA00219"/>
<evidence type="ECO:0000256" key="7">
    <source>
        <dbReference type="HAMAP-Rule" id="MF_00639"/>
    </source>
</evidence>
<comment type="similarity">
    <text evidence="7">Belongs to the MurCDEF family.</text>
</comment>
<protein>
    <recommendedName>
        <fullName evidence="7 8">UDP-N-acetylmuramoylalanine--D-glutamate ligase</fullName>
        <ecNumber evidence="7 8">6.3.2.9</ecNumber>
    </recommendedName>
    <alternativeName>
        <fullName evidence="7">D-glutamic acid-adding enzyme</fullName>
    </alternativeName>
    <alternativeName>
        <fullName evidence="7">UDP-N-acetylmuramoyl-L-alanyl-D-glutamate synthetase</fullName>
    </alternativeName>
</protein>
<name>A0A1Y6EDU9_9GAMM</name>
<keyword evidence="5 7" id="KW-0547">Nucleotide-binding</keyword>
<evidence type="ECO:0000259" key="9">
    <source>
        <dbReference type="Pfam" id="PF02875"/>
    </source>
</evidence>
<dbReference type="GO" id="GO:0008764">
    <property type="term" value="F:UDP-N-acetylmuramoylalanine-D-glutamate ligase activity"/>
    <property type="evidence" value="ECO:0007669"/>
    <property type="project" value="UniProtKB-UniRule"/>
</dbReference>
<organism evidence="11 12">
    <name type="scientific">Pseudidiomarina planktonica</name>
    <dbReference type="NCBI Taxonomy" id="1323738"/>
    <lineage>
        <taxon>Bacteria</taxon>
        <taxon>Pseudomonadati</taxon>
        <taxon>Pseudomonadota</taxon>
        <taxon>Gammaproteobacteria</taxon>
        <taxon>Alteromonadales</taxon>
        <taxon>Idiomarinaceae</taxon>
        <taxon>Pseudidiomarina</taxon>
    </lineage>
</organism>
<evidence type="ECO:0000256" key="1">
    <source>
        <dbReference type="ARBA" id="ARBA00004496"/>
    </source>
</evidence>
<reference evidence="12" key="1">
    <citation type="submission" date="2017-04" db="EMBL/GenBank/DDBJ databases">
        <authorList>
            <person name="Varghese N."/>
            <person name="Submissions S."/>
        </authorList>
    </citation>
    <scope>NUCLEOTIDE SEQUENCE [LARGE SCALE GENOMIC DNA]</scope>
</reference>
<dbReference type="PANTHER" id="PTHR43692">
    <property type="entry name" value="UDP-N-ACETYLMURAMOYLALANINE--D-GLUTAMATE LIGASE"/>
    <property type="match status" value="1"/>
</dbReference>
<keyword evidence="7 8" id="KW-0132">Cell division</keyword>
<comment type="catalytic activity">
    <reaction evidence="7 8">
        <text>UDP-N-acetyl-alpha-D-muramoyl-L-alanine + D-glutamate + ATP = UDP-N-acetyl-alpha-D-muramoyl-L-alanyl-D-glutamate + ADP + phosphate + H(+)</text>
        <dbReference type="Rhea" id="RHEA:16429"/>
        <dbReference type="ChEBI" id="CHEBI:15378"/>
        <dbReference type="ChEBI" id="CHEBI:29986"/>
        <dbReference type="ChEBI" id="CHEBI:30616"/>
        <dbReference type="ChEBI" id="CHEBI:43474"/>
        <dbReference type="ChEBI" id="CHEBI:83898"/>
        <dbReference type="ChEBI" id="CHEBI:83900"/>
        <dbReference type="ChEBI" id="CHEBI:456216"/>
        <dbReference type="EC" id="6.3.2.9"/>
    </reaction>
</comment>
<keyword evidence="7 8" id="KW-0133">Cell shape</keyword>
<dbReference type="InterPro" id="IPR036615">
    <property type="entry name" value="Mur_ligase_C_dom_sf"/>
</dbReference>
<dbReference type="Proteomes" id="UP000194450">
    <property type="component" value="Unassembled WGS sequence"/>
</dbReference>
<evidence type="ECO:0000259" key="10">
    <source>
        <dbReference type="Pfam" id="PF08245"/>
    </source>
</evidence>
<dbReference type="EMBL" id="FXWH01000001">
    <property type="protein sequence ID" value="SMQ60747.1"/>
    <property type="molecule type" value="Genomic_DNA"/>
</dbReference>
<keyword evidence="3 7" id="KW-0963">Cytoplasm</keyword>
<dbReference type="InterPro" id="IPR036565">
    <property type="entry name" value="Mur-like_cat_sf"/>
</dbReference>
<dbReference type="GO" id="GO:0008360">
    <property type="term" value="P:regulation of cell shape"/>
    <property type="evidence" value="ECO:0007669"/>
    <property type="project" value="UniProtKB-KW"/>
</dbReference>
<evidence type="ECO:0000256" key="3">
    <source>
        <dbReference type="ARBA" id="ARBA00022490"/>
    </source>
</evidence>
<dbReference type="InterPro" id="IPR004101">
    <property type="entry name" value="Mur_ligase_C"/>
</dbReference>
<dbReference type="Pfam" id="PF21799">
    <property type="entry name" value="MurD-like_N"/>
    <property type="match status" value="1"/>
</dbReference>
<dbReference type="PROSITE" id="PS51257">
    <property type="entry name" value="PROKAR_LIPOPROTEIN"/>
    <property type="match status" value="1"/>
</dbReference>
<dbReference type="GO" id="GO:0005524">
    <property type="term" value="F:ATP binding"/>
    <property type="evidence" value="ECO:0007669"/>
    <property type="project" value="UniProtKB-UniRule"/>
</dbReference>
<comment type="subcellular location">
    <subcellularLocation>
        <location evidence="1 7 8">Cytoplasm</location>
    </subcellularLocation>
</comment>
<comment type="pathway">
    <text evidence="2 7 8">Cell wall biogenesis; peptidoglycan biosynthesis.</text>
</comment>
<dbReference type="Gene3D" id="3.40.1190.10">
    <property type="entry name" value="Mur-like, catalytic domain"/>
    <property type="match status" value="1"/>
</dbReference>
<keyword evidence="7 8" id="KW-0131">Cell cycle</keyword>
<dbReference type="InterPro" id="IPR013221">
    <property type="entry name" value="Mur_ligase_cen"/>
</dbReference>
<sequence length="455" mass="49351">MVIRSAMKQLQEYKEVAVIGLGQTGLSCVRFLLNQDVRPEVFDSHDQPKGLAELHKLDKDLLVHTGPFEIEHLLAMDLLIISPGVDREQLPLQIAADAGIPIIGDIELFAWQVTRPVIAITGSNGKSTVTKLCGDLIASTGKRVAVGGNIGVPVLDLVNQDVDCYVLELSSFQLESTSSLAPVAATILNVSADHLDRYLDLHAYVDAKQRIYRHAEHLVVNRDDSLTQPTQRLRDSNILSFGESAHDQDYAIKGRGDKLAITRANKTVVKASELQLQGVHNLTNVQAALALLEAIHITPQEVLPALREFVGLPHRCELILEHNGVRWINDSKATNVGAAQAAIQGLRGTTAGQLVLLAGGDGKGADFRSFSDALQQVDTLITFGRDGDRIADLRPDSIRVKTLEEAVASAAKAAGKQGTVLLSPACASFDMFNNFEHRGHMFRQAVEAHYAKLAS</sequence>
<evidence type="ECO:0000256" key="5">
    <source>
        <dbReference type="ARBA" id="ARBA00022741"/>
    </source>
</evidence>
<dbReference type="InterPro" id="IPR005762">
    <property type="entry name" value="MurD"/>
</dbReference>
<dbReference type="Gene3D" id="3.90.190.20">
    <property type="entry name" value="Mur ligase, C-terminal domain"/>
    <property type="match status" value="1"/>
</dbReference>
<evidence type="ECO:0000256" key="8">
    <source>
        <dbReference type="RuleBase" id="RU003664"/>
    </source>
</evidence>
<keyword evidence="12" id="KW-1185">Reference proteome</keyword>
<dbReference type="GO" id="GO:0071555">
    <property type="term" value="P:cell wall organization"/>
    <property type="evidence" value="ECO:0007669"/>
    <property type="project" value="UniProtKB-KW"/>
</dbReference>
<feature type="domain" description="Mur ligase C-terminal" evidence="9">
    <location>
        <begin position="314"/>
        <end position="426"/>
    </location>
</feature>
<dbReference type="Pfam" id="PF02875">
    <property type="entry name" value="Mur_ligase_C"/>
    <property type="match status" value="1"/>
</dbReference>
<dbReference type="Pfam" id="PF08245">
    <property type="entry name" value="Mur_ligase_M"/>
    <property type="match status" value="1"/>
</dbReference>
<dbReference type="SUPFAM" id="SSF53244">
    <property type="entry name" value="MurD-like peptide ligases, peptide-binding domain"/>
    <property type="match status" value="1"/>
</dbReference>
<feature type="binding site" evidence="7">
    <location>
        <begin position="122"/>
        <end position="128"/>
    </location>
    <ligand>
        <name>ATP</name>
        <dbReference type="ChEBI" id="CHEBI:30616"/>
    </ligand>
</feature>
<keyword evidence="7 8" id="KW-0961">Cell wall biogenesis/degradation</keyword>
<accession>A0A1Y6EDU9</accession>
<gene>
    <name evidence="7" type="primary">murD</name>
    <name evidence="11" type="ORF">SAMN06297229_0462</name>
</gene>
<evidence type="ECO:0000313" key="12">
    <source>
        <dbReference type="Proteomes" id="UP000194450"/>
    </source>
</evidence>
<evidence type="ECO:0000256" key="6">
    <source>
        <dbReference type="ARBA" id="ARBA00022840"/>
    </source>
</evidence>
<dbReference type="NCBIfam" id="TIGR01087">
    <property type="entry name" value="murD"/>
    <property type="match status" value="1"/>
</dbReference>
<dbReference type="GO" id="GO:0051301">
    <property type="term" value="P:cell division"/>
    <property type="evidence" value="ECO:0007669"/>
    <property type="project" value="UniProtKB-KW"/>
</dbReference>
<dbReference type="PANTHER" id="PTHR43692:SF1">
    <property type="entry name" value="UDP-N-ACETYLMURAMOYLALANINE--D-GLUTAMATE LIGASE"/>
    <property type="match status" value="1"/>
</dbReference>